<organism evidence="1 2">
    <name type="scientific">Lactobacillus kitasatonis</name>
    <dbReference type="NCBI Taxonomy" id="237446"/>
    <lineage>
        <taxon>Bacteria</taxon>
        <taxon>Bacillati</taxon>
        <taxon>Bacillota</taxon>
        <taxon>Bacilli</taxon>
        <taxon>Lactobacillales</taxon>
        <taxon>Lactobacillaceae</taxon>
        <taxon>Lactobacillus</taxon>
    </lineage>
</organism>
<dbReference type="RefSeq" id="WP_202017511.1">
    <property type="nucleotide sequence ID" value="NZ_JAEHNR010000012.1"/>
</dbReference>
<keyword evidence="2" id="KW-1185">Reference proteome</keyword>
<evidence type="ECO:0000313" key="2">
    <source>
        <dbReference type="Proteomes" id="UP000640912"/>
    </source>
</evidence>
<name>A0ABS1LTD8_9LACO</name>
<comment type="caution">
    <text evidence="1">The sequence shown here is derived from an EMBL/GenBank/DDBJ whole genome shotgun (WGS) entry which is preliminary data.</text>
</comment>
<sequence>MNKDTIDINSHQYETISSVSTCTSFEEAFEEGLNLLAKKDGFDLSTMKSPTLDKSMSEDNYQVVVKFTGNNTLIIKQTKLHSIEGMIELDVEWPQASKFAKEMVKSIKARYSYQTAVFFEVLPSIFNKLLSFKNKTYFSTYLYGDMLSMLKIYDLDYLKQNKAFNSLLKKKAQNIKTKYQKWLRNVDSKTGLQYLTNMIDGLDDNLLNKANFIDHLEIDTLASLKCSQQLTVTLNMLQNDWLAFATFDKLAKVAKEDLNQENSWDKLIIGVLDALVSLDSTINNALINLFIRNPEKGQNIINTLQAYEEKQINFSVDQNDYPLYDAITKKHYMNDGTDTILD</sequence>
<protein>
    <submittedName>
        <fullName evidence="1">Uncharacterized protein</fullName>
    </submittedName>
</protein>
<gene>
    <name evidence="1" type="ORF">JEM47_01785</name>
</gene>
<evidence type="ECO:0000313" key="1">
    <source>
        <dbReference type="EMBL" id="MBL1071269.1"/>
    </source>
</evidence>
<dbReference type="EMBL" id="JAEHNR010000012">
    <property type="protein sequence ID" value="MBL1071269.1"/>
    <property type="molecule type" value="Genomic_DNA"/>
</dbReference>
<accession>A0ABS1LTD8</accession>
<dbReference type="Proteomes" id="UP000640912">
    <property type="component" value="Unassembled WGS sequence"/>
</dbReference>
<proteinExistence type="predicted"/>
<reference evidence="1 2" key="1">
    <citation type="journal article" date="2021" name="Microorganisms">
        <title>Dual Inhibition of Salmonella enterica and Clostridium perfringens by New Probiotic Candidates Isolated from Chicken Intestinal Mucosa.</title>
        <authorList>
            <person name="Lone A."/>
            <person name="Mottawea W."/>
            <person name="Ait Chait Y."/>
            <person name="Hammami R."/>
        </authorList>
    </citation>
    <scope>NUCLEOTIDE SEQUENCE [LARGE SCALE GENOMIC DNA]</scope>
    <source>
        <strain evidence="1 2">A12</strain>
    </source>
</reference>